<proteinExistence type="predicted"/>
<dbReference type="Proteomes" id="UP000077266">
    <property type="component" value="Unassembled WGS sequence"/>
</dbReference>
<dbReference type="EMBL" id="KV425921">
    <property type="protein sequence ID" value="KZV98256.1"/>
    <property type="molecule type" value="Genomic_DNA"/>
</dbReference>
<evidence type="ECO:0000313" key="1">
    <source>
        <dbReference type="EMBL" id="KZV98256.1"/>
    </source>
</evidence>
<evidence type="ECO:0000313" key="2">
    <source>
        <dbReference type="Proteomes" id="UP000077266"/>
    </source>
</evidence>
<keyword evidence="2" id="KW-1185">Reference proteome</keyword>
<dbReference type="AlphaFoldDB" id="A0A165LSD5"/>
<gene>
    <name evidence="1" type="ORF">EXIGLDRAFT_763741</name>
</gene>
<reference evidence="1 2" key="1">
    <citation type="journal article" date="2016" name="Mol. Biol. Evol.">
        <title>Comparative Genomics of Early-Diverging Mushroom-Forming Fungi Provides Insights into the Origins of Lignocellulose Decay Capabilities.</title>
        <authorList>
            <person name="Nagy L.G."/>
            <person name="Riley R."/>
            <person name="Tritt A."/>
            <person name="Adam C."/>
            <person name="Daum C."/>
            <person name="Floudas D."/>
            <person name="Sun H."/>
            <person name="Yadav J.S."/>
            <person name="Pangilinan J."/>
            <person name="Larsson K.H."/>
            <person name="Matsuura K."/>
            <person name="Barry K."/>
            <person name="Labutti K."/>
            <person name="Kuo R."/>
            <person name="Ohm R.A."/>
            <person name="Bhattacharya S.S."/>
            <person name="Shirouzu T."/>
            <person name="Yoshinaga Y."/>
            <person name="Martin F.M."/>
            <person name="Grigoriev I.V."/>
            <person name="Hibbett D.S."/>
        </authorList>
    </citation>
    <scope>NUCLEOTIDE SEQUENCE [LARGE SCALE GENOMIC DNA]</scope>
    <source>
        <strain evidence="1 2">HHB12029</strain>
    </source>
</reference>
<organism evidence="1 2">
    <name type="scientific">Exidia glandulosa HHB12029</name>
    <dbReference type="NCBI Taxonomy" id="1314781"/>
    <lineage>
        <taxon>Eukaryota</taxon>
        <taxon>Fungi</taxon>
        <taxon>Dikarya</taxon>
        <taxon>Basidiomycota</taxon>
        <taxon>Agaricomycotina</taxon>
        <taxon>Agaricomycetes</taxon>
        <taxon>Auriculariales</taxon>
        <taxon>Exidiaceae</taxon>
        <taxon>Exidia</taxon>
    </lineage>
</organism>
<protein>
    <submittedName>
        <fullName evidence="1">Uncharacterized protein</fullName>
    </submittedName>
</protein>
<accession>A0A165LSD5</accession>
<dbReference type="InParanoid" id="A0A165LSD5"/>
<name>A0A165LSD5_EXIGL</name>
<sequence>MTHVSVAVLLFPTTPLRERDLPIATWLLPRWFDTRLFGFSLEIRDARFGVSCCLIPTSPLVRPQMEAGAAPIEWLMSRMLARRAPPSPRSSNTLEHENSRFLNEVGVARRRGAASFPATCTVRVLVDEQVAYARGCDRWTRCRRVVTSIARLSRASAEAVELWASTLICAAKRADGNLSYTVECFPHTVAVFTEEGSARLALAVGVIRVGNGV</sequence>